<evidence type="ECO:0000313" key="3">
    <source>
        <dbReference type="RefSeq" id="XP_039136403.1"/>
    </source>
</evidence>
<protein>
    <submittedName>
        <fullName evidence="3">Uncharacterized mitochondrial protein AtMg00810-like</fullName>
    </submittedName>
</protein>
<name>A0AB40C9B5_DIOCR</name>
<gene>
    <name evidence="3" type="primary">LOC120273767</name>
</gene>
<dbReference type="InterPro" id="IPR013103">
    <property type="entry name" value="RVT_2"/>
</dbReference>
<evidence type="ECO:0000259" key="1">
    <source>
        <dbReference type="Pfam" id="PF07727"/>
    </source>
</evidence>
<dbReference type="PANTHER" id="PTHR11439:SF463">
    <property type="entry name" value="REVERSE TRANSCRIPTASE TY1_COPIA-TYPE DOMAIN-CONTAINING PROTEIN"/>
    <property type="match status" value="1"/>
</dbReference>
<feature type="domain" description="Reverse transcriptase Ty1/copia-type" evidence="1">
    <location>
        <begin position="2"/>
        <end position="112"/>
    </location>
</feature>
<dbReference type="Pfam" id="PF07727">
    <property type="entry name" value="RVT_2"/>
    <property type="match status" value="1"/>
</dbReference>
<sequence length="264" mass="29565">MVYKLSKALYGLKQAPRAWYCKIDDYFGSLGFQRSSCEPTGYRRGDEIKGLLLLCLYVDDILYMGSSTQMMEEFRDNMMVKFEMTDLGPLRYFLGLEIQQQEGCIHVSRVILSKSCLLRGGIFERKSAPTPLNTNEKLQLDDGSGKADETIFRSMIGGLIYLGHTRPDLGFAVSLLSRYMNAPTKTHMGVMKRILRYISGTIELGIQYTHVSEFGLVGFVDSDWGACIDDRRSTTGWVFSLGSGSIAWASKKQDSTALSSTEAE</sequence>
<keyword evidence="2" id="KW-1185">Reference proteome</keyword>
<proteinExistence type="predicted"/>
<organism evidence="2 3">
    <name type="scientific">Dioscorea cayennensis subsp. rotundata</name>
    <name type="common">White Guinea yam</name>
    <name type="synonym">Dioscorea rotundata</name>
    <dbReference type="NCBI Taxonomy" id="55577"/>
    <lineage>
        <taxon>Eukaryota</taxon>
        <taxon>Viridiplantae</taxon>
        <taxon>Streptophyta</taxon>
        <taxon>Embryophyta</taxon>
        <taxon>Tracheophyta</taxon>
        <taxon>Spermatophyta</taxon>
        <taxon>Magnoliopsida</taxon>
        <taxon>Liliopsida</taxon>
        <taxon>Dioscoreales</taxon>
        <taxon>Dioscoreaceae</taxon>
        <taxon>Dioscorea</taxon>
    </lineage>
</organism>
<evidence type="ECO:0000313" key="2">
    <source>
        <dbReference type="Proteomes" id="UP001515500"/>
    </source>
</evidence>
<dbReference type="SUPFAM" id="SSF56672">
    <property type="entry name" value="DNA/RNA polymerases"/>
    <property type="match status" value="1"/>
</dbReference>
<accession>A0AB40C9B5</accession>
<dbReference type="InterPro" id="IPR043502">
    <property type="entry name" value="DNA/RNA_pol_sf"/>
</dbReference>
<dbReference type="GeneID" id="120273767"/>
<dbReference type="Proteomes" id="UP001515500">
    <property type="component" value="Chromosome 12"/>
</dbReference>
<dbReference type="RefSeq" id="XP_039136403.1">
    <property type="nucleotide sequence ID" value="XM_039280469.1"/>
</dbReference>
<dbReference type="CDD" id="cd09272">
    <property type="entry name" value="RNase_HI_RT_Ty1"/>
    <property type="match status" value="1"/>
</dbReference>
<reference evidence="3" key="1">
    <citation type="submission" date="2025-08" db="UniProtKB">
        <authorList>
            <consortium name="RefSeq"/>
        </authorList>
    </citation>
    <scope>IDENTIFICATION</scope>
</reference>
<dbReference type="PANTHER" id="PTHR11439">
    <property type="entry name" value="GAG-POL-RELATED RETROTRANSPOSON"/>
    <property type="match status" value="1"/>
</dbReference>
<dbReference type="AlphaFoldDB" id="A0AB40C9B5"/>